<dbReference type="OrthoDB" id="87545at2157"/>
<dbReference type="GeneID" id="9744861"/>
<evidence type="ECO:0000313" key="5">
    <source>
        <dbReference type="EMBL" id="ADN37116.1"/>
    </source>
</evidence>
<keyword evidence="2 5" id="KW-0808">Transferase</keyword>
<protein>
    <submittedName>
        <fullName evidence="5">GCN5-related N-acetyltransferase</fullName>
    </submittedName>
</protein>
<dbReference type="Proteomes" id="UP000006565">
    <property type="component" value="Chromosome"/>
</dbReference>
<dbReference type="HOGENOM" id="CLU_013985_41_2_2"/>
<dbReference type="SUPFAM" id="SSF55729">
    <property type="entry name" value="Acyl-CoA N-acyltransferases (Nat)"/>
    <property type="match status" value="1"/>
</dbReference>
<dbReference type="InterPro" id="IPR051016">
    <property type="entry name" value="Diverse_Substrate_AcTransf"/>
</dbReference>
<evidence type="ECO:0000256" key="2">
    <source>
        <dbReference type="ARBA" id="ARBA00022679"/>
    </source>
</evidence>
<evidence type="ECO:0000256" key="1">
    <source>
        <dbReference type="ARBA" id="ARBA00008694"/>
    </source>
</evidence>
<accession>E1RDS9</accession>
<dbReference type="PANTHER" id="PTHR10545">
    <property type="entry name" value="DIAMINE N-ACETYLTRANSFERASE"/>
    <property type="match status" value="1"/>
</dbReference>
<reference evidence="5 6" key="1">
    <citation type="journal article" date="2010" name="Stand. Genomic Sci.">
        <title>Complete genome sequence of Methanoplanus petrolearius type strain (SEBR 4847).</title>
        <authorList>
            <person name="Brambilla E."/>
            <person name="Djao O.D."/>
            <person name="Daligault H."/>
            <person name="Lapidus A."/>
            <person name="Lucas S."/>
            <person name="Hammon N."/>
            <person name="Nolan M."/>
            <person name="Tice H."/>
            <person name="Cheng J.F."/>
            <person name="Han C."/>
            <person name="Tapia R."/>
            <person name="Goodwin L."/>
            <person name="Pitluck S."/>
            <person name="Liolios K."/>
            <person name="Ivanova N."/>
            <person name="Mavromatis K."/>
            <person name="Mikhailova N."/>
            <person name="Pati A."/>
            <person name="Chen A."/>
            <person name="Palaniappan K."/>
            <person name="Land M."/>
            <person name="Hauser L."/>
            <person name="Chang Y.J."/>
            <person name="Jeffries C.D."/>
            <person name="Rohde M."/>
            <person name="Spring S."/>
            <person name="Sikorski J."/>
            <person name="Goker M."/>
            <person name="Woyke T."/>
            <person name="Bristow J."/>
            <person name="Eisen J.A."/>
            <person name="Markowitz V."/>
            <person name="Hugenholtz P."/>
            <person name="Kyrpides N.C."/>
            <person name="Klenk H.P."/>
        </authorList>
    </citation>
    <scope>NUCLEOTIDE SEQUENCE [LARGE SCALE GENOMIC DNA]</scope>
    <source>
        <strain evidence="6">DSM 11571 / OCM 486 / SEBR 4847</strain>
    </source>
</reference>
<dbReference type="GO" id="GO:0008080">
    <property type="term" value="F:N-acetyltransferase activity"/>
    <property type="evidence" value="ECO:0007669"/>
    <property type="project" value="UniProtKB-ARBA"/>
</dbReference>
<keyword evidence="3" id="KW-0012">Acyltransferase</keyword>
<comment type="similarity">
    <text evidence="1">Belongs to the acetyltransferase family.</text>
</comment>
<dbReference type="PROSITE" id="PS51186">
    <property type="entry name" value="GNAT"/>
    <property type="match status" value="1"/>
</dbReference>
<dbReference type="KEGG" id="mpi:Mpet_2369"/>
<keyword evidence="6" id="KW-1185">Reference proteome</keyword>
<dbReference type="Pfam" id="PF00583">
    <property type="entry name" value="Acetyltransf_1"/>
    <property type="match status" value="1"/>
</dbReference>
<dbReference type="FunFam" id="3.40.630.30:FF:000064">
    <property type="entry name" value="GNAT family acetyltransferase"/>
    <property type="match status" value="1"/>
</dbReference>
<evidence type="ECO:0000256" key="3">
    <source>
        <dbReference type="ARBA" id="ARBA00023315"/>
    </source>
</evidence>
<dbReference type="AlphaFoldDB" id="E1RDS9"/>
<evidence type="ECO:0000259" key="4">
    <source>
        <dbReference type="PROSITE" id="PS51186"/>
    </source>
</evidence>
<dbReference type="PANTHER" id="PTHR10545:SF29">
    <property type="entry name" value="GH14572P-RELATED"/>
    <property type="match status" value="1"/>
</dbReference>
<proteinExistence type="inferred from homology"/>
<dbReference type="CDD" id="cd04301">
    <property type="entry name" value="NAT_SF"/>
    <property type="match status" value="1"/>
</dbReference>
<sequence length="161" mass="19023">MSGNENTNTEKIAIKKVTPENFNKFIELIEKLAEYEKLTPPDDDAKKRLREDALSENPRYEAYLGFMNGNPVGYITIYYTYSTFLAKPTLYLEDIFVLDECRKQGLGKELFEFCRNIARTKECGRIDWTVLTWNEPSIRFYEKQGGKRQDWFLYRLEGDEI</sequence>
<dbReference type="STRING" id="679926.Mpet_2369"/>
<name>E1RDS9_METP4</name>
<dbReference type="RefSeq" id="WP_013330293.1">
    <property type="nucleotide sequence ID" value="NC_014507.1"/>
</dbReference>
<dbReference type="InterPro" id="IPR000182">
    <property type="entry name" value="GNAT_dom"/>
</dbReference>
<dbReference type="EMBL" id="CP002117">
    <property type="protein sequence ID" value="ADN37116.1"/>
    <property type="molecule type" value="Genomic_DNA"/>
</dbReference>
<dbReference type="eggNOG" id="arCOG00826">
    <property type="taxonomic scope" value="Archaea"/>
</dbReference>
<feature type="domain" description="N-acetyltransferase" evidence="4">
    <location>
        <begin position="12"/>
        <end position="161"/>
    </location>
</feature>
<evidence type="ECO:0000313" key="6">
    <source>
        <dbReference type="Proteomes" id="UP000006565"/>
    </source>
</evidence>
<dbReference type="Gene3D" id="3.40.630.30">
    <property type="match status" value="1"/>
</dbReference>
<organism evidence="5 6">
    <name type="scientific">Methanolacinia petrolearia (strain DSM 11571 / OCM 486 / SEBR 4847)</name>
    <name type="common">Methanoplanus petrolearius</name>
    <dbReference type="NCBI Taxonomy" id="679926"/>
    <lineage>
        <taxon>Archaea</taxon>
        <taxon>Methanobacteriati</taxon>
        <taxon>Methanobacteriota</taxon>
        <taxon>Stenosarchaea group</taxon>
        <taxon>Methanomicrobia</taxon>
        <taxon>Methanomicrobiales</taxon>
        <taxon>Methanomicrobiaceae</taxon>
        <taxon>Methanolacinia</taxon>
    </lineage>
</organism>
<dbReference type="InterPro" id="IPR016181">
    <property type="entry name" value="Acyl_CoA_acyltransferase"/>
</dbReference>
<gene>
    <name evidence="5" type="ordered locus">Mpet_2369</name>
</gene>